<feature type="domain" description="TonB-dependent receptor plug" evidence="2">
    <location>
        <begin position="234"/>
        <end position="348"/>
    </location>
</feature>
<dbReference type="InterPro" id="IPR012910">
    <property type="entry name" value="Plug_dom"/>
</dbReference>
<evidence type="ECO:0000313" key="4">
    <source>
        <dbReference type="Proteomes" id="UP000016584"/>
    </source>
</evidence>
<dbReference type="SUPFAM" id="SSF56935">
    <property type="entry name" value="Porins"/>
    <property type="match status" value="1"/>
</dbReference>
<dbReference type="NCBIfam" id="TIGR04057">
    <property type="entry name" value="SusC_RagA_signa"/>
    <property type="match status" value="1"/>
</dbReference>
<keyword evidence="1" id="KW-1134">Transmembrane beta strand</keyword>
<reference evidence="3 4" key="1">
    <citation type="journal article" date="2013" name="Genome Announc.">
        <title>The Draft Genome Sequence of Sphingomonas paucimobilis Strain HER1398 (Proteobacteria), Host to the Giant PAU Phage, Indicates That It Is a Member of the Genus Sphingobacterium (Bacteroidetes).</title>
        <authorList>
            <person name="White R.A.III."/>
            <person name="Suttle C.A."/>
        </authorList>
    </citation>
    <scope>NUCLEOTIDE SEQUENCE [LARGE SCALE GENOMIC DNA]</scope>
    <source>
        <strain evidence="3 4">HER1398</strain>
    </source>
</reference>
<evidence type="ECO:0000313" key="3">
    <source>
        <dbReference type="EMBL" id="ERJ59909.1"/>
    </source>
</evidence>
<evidence type="ECO:0000259" key="2">
    <source>
        <dbReference type="Pfam" id="PF07715"/>
    </source>
</evidence>
<dbReference type="InterPro" id="IPR023996">
    <property type="entry name" value="TonB-dep_OMP_SusC/RagA"/>
</dbReference>
<keyword evidence="4" id="KW-1185">Reference proteome</keyword>
<dbReference type="InterPro" id="IPR008969">
    <property type="entry name" value="CarboxyPept-like_regulatory"/>
</dbReference>
<dbReference type="AlphaFoldDB" id="U2J4N0"/>
<dbReference type="STRING" id="1346330.M472_14145"/>
<keyword evidence="1" id="KW-0998">Cell outer membrane</keyword>
<dbReference type="SUPFAM" id="SSF49464">
    <property type="entry name" value="Carboxypeptidase regulatory domain-like"/>
    <property type="match status" value="1"/>
</dbReference>
<dbReference type="Proteomes" id="UP000016584">
    <property type="component" value="Unassembled WGS sequence"/>
</dbReference>
<dbReference type="GO" id="GO:0009279">
    <property type="term" value="C:cell outer membrane"/>
    <property type="evidence" value="ECO:0007669"/>
    <property type="project" value="UniProtKB-SubCell"/>
</dbReference>
<dbReference type="InterPro" id="IPR023997">
    <property type="entry name" value="TonB-dep_OMP_SusC/RagA_CS"/>
</dbReference>
<dbReference type="NCBIfam" id="TIGR04056">
    <property type="entry name" value="OMP_RagA_SusC"/>
    <property type="match status" value="1"/>
</dbReference>
<evidence type="ECO:0000256" key="1">
    <source>
        <dbReference type="PROSITE-ProRule" id="PRU01360"/>
    </source>
</evidence>
<accession>U2J4N0</accession>
<dbReference type="Gene3D" id="2.170.130.10">
    <property type="entry name" value="TonB-dependent receptor, plug domain"/>
    <property type="match status" value="1"/>
</dbReference>
<dbReference type="Pfam" id="PF13715">
    <property type="entry name" value="CarbopepD_reg_2"/>
    <property type="match status" value="1"/>
</dbReference>
<comment type="caution">
    <text evidence="3">The sequence shown here is derived from an EMBL/GenBank/DDBJ whole genome shotgun (WGS) entry which is preliminary data.</text>
</comment>
<keyword evidence="1" id="KW-0472">Membrane</keyword>
<dbReference type="EMBL" id="ATDL01000012">
    <property type="protein sequence ID" value="ERJ59909.1"/>
    <property type="molecule type" value="Genomic_DNA"/>
</dbReference>
<protein>
    <recommendedName>
        <fullName evidence="2">TonB-dependent receptor plug domain-containing protein</fullName>
    </recommendedName>
</protein>
<keyword evidence="1" id="KW-0812">Transmembrane</keyword>
<keyword evidence="1" id="KW-0813">Transport</keyword>
<gene>
    <name evidence="3" type="ORF">M472_14145</name>
</gene>
<dbReference type="PROSITE" id="PS52016">
    <property type="entry name" value="TONB_DEPENDENT_REC_3"/>
    <property type="match status" value="1"/>
</dbReference>
<dbReference type="InterPro" id="IPR039426">
    <property type="entry name" value="TonB-dep_rcpt-like"/>
</dbReference>
<organism evidence="3 4">
    <name type="scientific">Sphingobacterium paucimobilis HER1398</name>
    <dbReference type="NCBI Taxonomy" id="1346330"/>
    <lineage>
        <taxon>Bacteria</taxon>
        <taxon>Pseudomonadati</taxon>
        <taxon>Bacteroidota</taxon>
        <taxon>Sphingobacteriia</taxon>
        <taxon>Sphingobacteriales</taxon>
        <taxon>Sphingobacteriaceae</taxon>
        <taxon>Sphingobacterium</taxon>
    </lineage>
</organism>
<comment type="subcellular location">
    <subcellularLocation>
        <location evidence="1">Cell outer membrane</location>
        <topology evidence="1">Multi-pass membrane protein</topology>
    </subcellularLocation>
</comment>
<sequence length="1163" mass="130176">MNNKGLCKNRFLIAKYVYYMKLTLFLFLMSLMAAFAEANAQRINLTVKKMPLKKVLVELSRQSGYTFVYGDAEVDRVNPVSVSLKDQTLIQTLDELLGPRSLTYHIKGKSIAIEVVGKEADRNDHIGAPRSAVQKEIEIKGLVVDENKNALFGVSVREEGTSNAVLTDRAGAYIIKIASDKSGGKLSYSYLGMKAQVIEINKRTKIDVIMTTLENRINEVVVTGYGDINWDLYTGSAKVLKTEDIAGRPVGSFENALGGLVPGLAVSSSGQPGDIAEVRLRGFGSMSSSSQPLYVIDGVVFDQDNTTGHSGAVSSPMATLNPSDIASVTILKDAASASLYGSQGANGVIVITTKQGTAADRIRYNVAVQGGVSNIFSAVKPEFVTSEQYMELWTEGQLHQLVQQQEGNFKENLDNLYHNKLGFFLGGKNFYQWEKMARQAFNNYYAIPQPDGTTQYYDYWGADRDKLPHTDWYDEITRTARFQQYDFSMSGGSSSLKYFLSLGYLDQQGIILNSALQRYSMRFNLSADDRKKLINWGLNSTISATDQSGPLTAGTSYNMPHYAALLLPSVVPAYLSDGSYNFSFPNNLLNGSHNPIASAYDNIRERPQFSLLTSGWVRVNIKPWLDFKSDISQYYITGRRIDYFGREFGSGYGANGDLTNYNSRRIKLTNKNTLNFNYTINNRHRFNALAAFELVDFKQEWTSVSAVNFMNDDKPVLSTGAELSGWAGSGYDYSQVSIVSKLDYSYRYRYFIGGSFRQDHSSRFSPEHRMGNFWSISGAYRITNEPWAFIKTITPIFNNIKFKASYGYNGTLPTSYYSWRSLFNGAGRYNSEHALSQTYRGTYDLSWEKNKIYNVGVDLGMFKDKVKITAEYYQRKSSDLLQDVLVSKVSGYNSILMNTSAGIVNRGFEMDVEARLIDKQIKWNTKLNLATLNSKYYGLEQDIIGTHIQRNGESVSSWYMSEFAGINRHTGQLLYYAYDNLGNKIIANNDYPSSRRVLGKGIPTATGGFSNFLNYQGWELSALMTFGWGHQVFDGRKSSRTGIDGQSMDYNADISQLDRWTPDNPYATSRIRINGQLSPGGSSRHLYKGDYLKLKNIKLSYAFAPSTFRKLGISNLSLYSQVENLWVATALKGYDPDLQMDGFVVPAKYPTATTTTVGLNMNF</sequence>
<dbReference type="eggNOG" id="COG4771">
    <property type="taxonomic scope" value="Bacteria"/>
</dbReference>
<dbReference type="InterPro" id="IPR037066">
    <property type="entry name" value="Plug_dom_sf"/>
</dbReference>
<comment type="similarity">
    <text evidence="1">Belongs to the TonB-dependent receptor family.</text>
</comment>
<dbReference type="PATRIC" id="fig|1346330.5.peg.1546"/>
<proteinExistence type="inferred from homology"/>
<dbReference type="Pfam" id="PF07715">
    <property type="entry name" value="Plug"/>
    <property type="match status" value="1"/>
</dbReference>
<dbReference type="Gene3D" id="3.55.50.30">
    <property type="match status" value="1"/>
</dbReference>
<name>U2J4N0_9SPHI</name>